<evidence type="ECO:0000313" key="3">
    <source>
        <dbReference type="Proteomes" id="UP001248822"/>
    </source>
</evidence>
<accession>A0AAE4DQ16</accession>
<reference evidence="2" key="1">
    <citation type="submission" date="2022-12" db="EMBL/GenBank/DDBJ databases">
        <title>NDM-1 containing novel ST 2018 Pseudenterobacter timonensis.</title>
        <authorList>
            <person name="Halder G."/>
            <person name="Mandal S."/>
            <person name="Dutta S."/>
        </authorList>
    </citation>
    <scope>NUCLEOTIDE SEQUENCE</scope>
    <source>
        <strain evidence="2">CNCI147</strain>
    </source>
</reference>
<protein>
    <submittedName>
        <fullName evidence="2">Isocitrate lyase/phosphoenolpyruvate mutase family protein</fullName>
    </submittedName>
</protein>
<proteinExistence type="predicted"/>
<keyword evidence="2" id="KW-0456">Lyase</keyword>
<dbReference type="InterPro" id="IPR015813">
    <property type="entry name" value="Pyrv/PenolPyrv_kinase-like_dom"/>
</dbReference>
<dbReference type="PANTHER" id="PTHR42905">
    <property type="entry name" value="PHOSPHOENOLPYRUVATE CARBOXYLASE"/>
    <property type="match status" value="1"/>
</dbReference>
<dbReference type="InterPro" id="IPR040442">
    <property type="entry name" value="Pyrv_kinase-like_dom_sf"/>
</dbReference>
<organism evidence="2 3">
    <name type="scientific">Pseudenterobacter timonensis</name>
    <dbReference type="NCBI Taxonomy" id="1755099"/>
    <lineage>
        <taxon>Bacteria</taxon>
        <taxon>Pseudomonadati</taxon>
        <taxon>Pseudomonadota</taxon>
        <taxon>Gammaproteobacteria</taxon>
        <taxon>Enterobacterales</taxon>
        <taxon>Enterobacteriaceae</taxon>
        <taxon>Pseudenterobacter</taxon>
    </lineage>
</organism>
<dbReference type="CDD" id="cd00377">
    <property type="entry name" value="ICL_PEPM"/>
    <property type="match status" value="1"/>
</dbReference>
<sequence>MDFTSLHHASSPLLVANVWDASSALAARQAGYRALGTSSAAIAAMLGYEDGEQIALDELLFIVSRIRTVTDLPLSVDLEAGYGDTLFAIQRLARIGVVGINLEDSHVVNGVRQLDDANSFADKLETIAQARTGLFLNIRTDSFLVSCENALEEALRRGRLYAGRGADGLFVPGVTQNEDIATLAREIPLPLNVMCMPGLADFATLQALGVRRISMGNFVHGALQTALNALLSSLQQQQTFAGLFSHESHR</sequence>
<dbReference type="Pfam" id="PF13714">
    <property type="entry name" value="PEP_mutase"/>
    <property type="match status" value="1"/>
</dbReference>
<evidence type="ECO:0000313" key="2">
    <source>
        <dbReference type="EMBL" id="MDR9891930.1"/>
    </source>
</evidence>
<name>A0AAE4DQ16_9ENTR</name>
<dbReference type="Proteomes" id="UP001248822">
    <property type="component" value="Unassembled WGS sequence"/>
</dbReference>
<dbReference type="RefSeq" id="WP_310827077.1">
    <property type="nucleotide sequence ID" value="NZ_JAQGEC010000016.1"/>
</dbReference>
<gene>
    <name evidence="2" type="ORF">O7047_17045</name>
</gene>
<dbReference type="InterPro" id="IPR039556">
    <property type="entry name" value="ICL/PEPM"/>
</dbReference>
<dbReference type="SUPFAM" id="SSF51621">
    <property type="entry name" value="Phosphoenolpyruvate/pyruvate domain"/>
    <property type="match status" value="1"/>
</dbReference>
<comment type="caution">
    <text evidence="2">The sequence shown here is derived from an EMBL/GenBank/DDBJ whole genome shotgun (WGS) entry which is preliminary data.</text>
</comment>
<evidence type="ECO:0000256" key="1">
    <source>
        <dbReference type="ARBA" id="ARBA00022723"/>
    </source>
</evidence>
<dbReference type="PANTHER" id="PTHR42905:SF16">
    <property type="entry name" value="CARBOXYPHOSPHONOENOLPYRUVATE PHOSPHONOMUTASE-LIKE PROTEIN (AFU_ORTHOLOGUE AFUA_5G07230)"/>
    <property type="match status" value="1"/>
</dbReference>
<dbReference type="EMBL" id="JAQGEC010000016">
    <property type="protein sequence ID" value="MDR9891930.1"/>
    <property type="molecule type" value="Genomic_DNA"/>
</dbReference>
<dbReference type="GO" id="GO:0016829">
    <property type="term" value="F:lyase activity"/>
    <property type="evidence" value="ECO:0007669"/>
    <property type="project" value="UniProtKB-KW"/>
</dbReference>
<keyword evidence="1" id="KW-0479">Metal-binding</keyword>
<dbReference type="Gene3D" id="3.20.20.60">
    <property type="entry name" value="Phosphoenolpyruvate-binding domains"/>
    <property type="match status" value="1"/>
</dbReference>
<dbReference type="AlphaFoldDB" id="A0AAE4DQ16"/>
<dbReference type="GO" id="GO:0046872">
    <property type="term" value="F:metal ion binding"/>
    <property type="evidence" value="ECO:0007669"/>
    <property type="project" value="UniProtKB-KW"/>
</dbReference>